<reference evidence="2 3" key="1">
    <citation type="submission" date="2019-10" db="EMBL/GenBank/DDBJ databases">
        <title>Whole genome shotgun sequence of Acrocarpospora pleiomorpha NBRC 16267.</title>
        <authorList>
            <person name="Ichikawa N."/>
            <person name="Kimura A."/>
            <person name="Kitahashi Y."/>
            <person name="Komaki H."/>
            <person name="Oguchi A."/>
        </authorList>
    </citation>
    <scope>NUCLEOTIDE SEQUENCE [LARGE SCALE GENOMIC DNA]</scope>
    <source>
        <strain evidence="2 3">NBRC 16267</strain>
    </source>
</reference>
<dbReference type="PANTHER" id="PTHR46865">
    <property type="entry name" value="OXIDOREDUCTASE-RELATED"/>
    <property type="match status" value="1"/>
</dbReference>
<comment type="caution">
    <text evidence="2">The sequence shown here is derived from an EMBL/GenBank/DDBJ whole genome shotgun (WGS) entry which is preliminary data.</text>
</comment>
<dbReference type="AlphaFoldDB" id="A0A5M3X673"/>
<dbReference type="PANTHER" id="PTHR46865:SF2">
    <property type="entry name" value="MONOOXYGENASE"/>
    <property type="match status" value="1"/>
</dbReference>
<dbReference type="PRINTS" id="PR00420">
    <property type="entry name" value="RNGMNOXGNASE"/>
</dbReference>
<evidence type="ECO:0000313" key="3">
    <source>
        <dbReference type="Proteomes" id="UP000377595"/>
    </source>
</evidence>
<dbReference type="Pfam" id="PF01494">
    <property type="entry name" value="FAD_binding_3"/>
    <property type="match status" value="2"/>
</dbReference>
<proteinExistence type="predicted"/>
<dbReference type="OrthoDB" id="3356051at2"/>
<dbReference type="InterPro" id="IPR051704">
    <property type="entry name" value="FAD_aromatic-hydroxylase"/>
</dbReference>
<protein>
    <submittedName>
        <fullName evidence="2">FAD-dependent oxidoreductase</fullName>
    </submittedName>
</protein>
<dbReference type="EMBL" id="BLAF01000004">
    <property type="protein sequence ID" value="GES17175.1"/>
    <property type="molecule type" value="Genomic_DNA"/>
</dbReference>
<keyword evidence="3" id="KW-1185">Reference proteome</keyword>
<sequence length="372" mass="40494">MKVLVSGASMAGLSAAYWFDRLGADVTVVEQCSGLRRGGAPIDIRGDALGTVERMGLLEAVRRQAVPMIGPGTVLDSRGAAVATIDLTWFANETSDDVEITRDRLNDLLFAAVGSGVDFRFGTTVTWLSDDDDAAHVRFSDGRRGAFDLVVGADGLHSTTRRLAFGPESQFLVHQGCYVALVDLDPSTPWRNAMYSSPGLMAAVREVGDGPLGYVLVRSEAIDYDYRDLDLQRRLVVSFLDRGDVWELPRLRGAFADPRSEGFYFDSLSQTRMSRWTRGRVVLIGDAAHCASLLSGMGTSLAMTAADYLAHEVVAAPGDLRAAFAAFERRQRPLVDKAQASVEDNGFMMVPDTAEALDRRNALLRELAARHN</sequence>
<evidence type="ECO:0000259" key="1">
    <source>
        <dbReference type="Pfam" id="PF01494"/>
    </source>
</evidence>
<accession>A0A5M3X673</accession>
<feature type="domain" description="FAD-binding" evidence="1">
    <location>
        <begin position="269"/>
        <end position="312"/>
    </location>
</feature>
<dbReference type="Gene3D" id="3.30.9.10">
    <property type="entry name" value="D-Amino Acid Oxidase, subunit A, domain 2"/>
    <property type="match status" value="1"/>
</dbReference>
<name>A0A5M3X673_9ACTN</name>
<dbReference type="RefSeq" id="WP_155342377.1">
    <property type="nucleotide sequence ID" value="NZ_BAAAHM010000001.1"/>
</dbReference>
<dbReference type="InterPro" id="IPR002938">
    <property type="entry name" value="FAD-bd"/>
</dbReference>
<organism evidence="2 3">
    <name type="scientific">Acrocarpospora pleiomorpha</name>
    <dbReference type="NCBI Taxonomy" id="90975"/>
    <lineage>
        <taxon>Bacteria</taxon>
        <taxon>Bacillati</taxon>
        <taxon>Actinomycetota</taxon>
        <taxon>Actinomycetes</taxon>
        <taxon>Streptosporangiales</taxon>
        <taxon>Streptosporangiaceae</taxon>
        <taxon>Acrocarpospora</taxon>
    </lineage>
</organism>
<dbReference type="SUPFAM" id="SSF51905">
    <property type="entry name" value="FAD/NAD(P)-binding domain"/>
    <property type="match status" value="1"/>
</dbReference>
<dbReference type="Proteomes" id="UP000377595">
    <property type="component" value="Unassembled WGS sequence"/>
</dbReference>
<feature type="domain" description="FAD-binding" evidence="1">
    <location>
        <begin position="2"/>
        <end position="162"/>
    </location>
</feature>
<gene>
    <name evidence="2" type="ORF">Aple_000700</name>
</gene>
<dbReference type="Gene3D" id="3.50.50.60">
    <property type="entry name" value="FAD/NAD(P)-binding domain"/>
    <property type="match status" value="1"/>
</dbReference>
<dbReference type="GO" id="GO:0071949">
    <property type="term" value="F:FAD binding"/>
    <property type="evidence" value="ECO:0007669"/>
    <property type="project" value="InterPro"/>
</dbReference>
<evidence type="ECO:0000313" key="2">
    <source>
        <dbReference type="EMBL" id="GES17175.1"/>
    </source>
</evidence>
<dbReference type="InterPro" id="IPR036188">
    <property type="entry name" value="FAD/NAD-bd_sf"/>
</dbReference>